<organism evidence="1 2">
    <name type="scientific">Candidatus Faecenecus gallistercoris</name>
    <dbReference type="NCBI Taxonomy" id="2840793"/>
    <lineage>
        <taxon>Bacteria</taxon>
        <taxon>Bacillati</taxon>
        <taxon>Bacillota</taxon>
        <taxon>Bacillota incertae sedis</taxon>
        <taxon>Candidatus Faecenecus</taxon>
    </lineage>
</organism>
<dbReference type="Proteomes" id="UP000886725">
    <property type="component" value="Unassembled WGS sequence"/>
</dbReference>
<name>A0A9D1CM06_9FIRM</name>
<accession>A0A9D1CM06</accession>
<dbReference type="Pfam" id="PF10957">
    <property type="entry name" value="Spore_Cse60"/>
    <property type="match status" value="1"/>
</dbReference>
<protein>
    <submittedName>
        <fullName evidence="1">Sporulation protein Cse60</fullName>
    </submittedName>
</protein>
<evidence type="ECO:0000313" key="1">
    <source>
        <dbReference type="EMBL" id="HIQ65344.1"/>
    </source>
</evidence>
<reference evidence="1" key="1">
    <citation type="submission" date="2020-10" db="EMBL/GenBank/DDBJ databases">
        <authorList>
            <person name="Gilroy R."/>
        </authorList>
    </citation>
    <scope>NUCLEOTIDE SEQUENCE</scope>
    <source>
        <strain evidence="1">CHK165-10780</strain>
    </source>
</reference>
<reference evidence="1" key="2">
    <citation type="journal article" date="2021" name="PeerJ">
        <title>Extensive microbial diversity within the chicken gut microbiome revealed by metagenomics and culture.</title>
        <authorList>
            <person name="Gilroy R."/>
            <person name="Ravi A."/>
            <person name="Getino M."/>
            <person name="Pursley I."/>
            <person name="Horton D.L."/>
            <person name="Alikhan N.F."/>
            <person name="Baker D."/>
            <person name="Gharbi K."/>
            <person name="Hall N."/>
            <person name="Watson M."/>
            <person name="Adriaenssens E.M."/>
            <person name="Foster-Nyarko E."/>
            <person name="Jarju S."/>
            <person name="Secka A."/>
            <person name="Antonio M."/>
            <person name="Oren A."/>
            <person name="Chaudhuri R.R."/>
            <person name="La Ragione R."/>
            <person name="Hildebrand F."/>
            <person name="Pallen M.J."/>
        </authorList>
    </citation>
    <scope>NUCLEOTIDE SEQUENCE</scope>
    <source>
        <strain evidence="1">CHK165-10780</strain>
    </source>
</reference>
<comment type="caution">
    <text evidence="1">The sequence shown here is derived from an EMBL/GenBank/DDBJ whole genome shotgun (WGS) entry which is preliminary data.</text>
</comment>
<sequence>MKVKIFDEEDEHDLESDINNFLSDGVEVKDIKFSVSCSVYSDEQIFCFSAMILYESKADSSK</sequence>
<gene>
    <name evidence="1" type="ORF">IAC85_06360</name>
</gene>
<proteinExistence type="predicted"/>
<dbReference type="AlphaFoldDB" id="A0A9D1CM06"/>
<dbReference type="EMBL" id="DVFU01000122">
    <property type="protein sequence ID" value="HIQ65344.1"/>
    <property type="molecule type" value="Genomic_DNA"/>
</dbReference>
<dbReference type="InterPro" id="IPR020296">
    <property type="entry name" value="Spore_Cse60"/>
</dbReference>
<evidence type="ECO:0000313" key="2">
    <source>
        <dbReference type="Proteomes" id="UP000886725"/>
    </source>
</evidence>